<evidence type="ECO:0000313" key="8">
    <source>
        <dbReference type="Proteomes" id="UP000004947"/>
    </source>
</evidence>
<dbReference type="GO" id="GO:0009313">
    <property type="term" value="P:oligosaccharide catabolic process"/>
    <property type="evidence" value="ECO:0007669"/>
    <property type="project" value="TreeGrafter"/>
</dbReference>
<evidence type="ECO:0000259" key="6">
    <source>
        <dbReference type="SMART" id="SM00872"/>
    </source>
</evidence>
<evidence type="ECO:0000256" key="4">
    <source>
        <dbReference type="ARBA" id="ARBA00023295"/>
    </source>
</evidence>
<keyword evidence="8" id="KW-1185">Reference proteome</keyword>
<dbReference type="GO" id="GO:0006013">
    <property type="term" value="P:mannose metabolic process"/>
    <property type="evidence" value="ECO:0007669"/>
    <property type="project" value="InterPro"/>
</dbReference>
<feature type="domain" description="Glycoside hydrolase family 38 central" evidence="6">
    <location>
        <begin position="528"/>
        <end position="606"/>
    </location>
</feature>
<evidence type="ECO:0000256" key="2">
    <source>
        <dbReference type="ARBA" id="ARBA00022723"/>
    </source>
</evidence>
<dbReference type="InterPro" id="IPR011330">
    <property type="entry name" value="Glyco_hydro/deAcase_b/a-brl"/>
</dbReference>
<dbReference type="Gene3D" id="2.70.98.30">
    <property type="entry name" value="Golgi alpha-mannosidase II, domain 4"/>
    <property type="match status" value="1"/>
</dbReference>
<dbReference type="GO" id="GO:0030246">
    <property type="term" value="F:carbohydrate binding"/>
    <property type="evidence" value="ECO:0007669"/>
    <property type="project" value="InterPro"/>
</dbReference>
<evidence type="ECO:0000313" key="7">
    <source>
        <dbReference type="EMBL" id="EDM28770.1"/>
    </source>
</evidence>
<evidence type="ECO:0000256" key="1">
    <source>
        <dbReference type="ARBA" id="ARBA00009792"/>
    </source>
</evidence>
<keyword evidence="3" id="KW-0378">Hydrolase</keyword>
<dbReference type="Pfam" id="PF17677">
    <property type="entry name" value="Glyco_hydro38C2"/>
    <property type="match status" value="1"/>
</dbReference>
<proteinExistence type="inferred from homology"/>
<dbReference type="InterPro" id="IPR041147">
    <property type="entry name" value="GH38_C"/>
</dbReference>
<dbReference type="InterPro" id="IPR015341">
    <property type="entry name" value="Glyco_hydro_38_cen"/>
</dbReference>
<keyword evidence="4" id="KW-0326">Glycosidase</keyword>
<comment type="similarity">
    <text evidence="1">Belongs to the glycosyl hydrolase 38 family.</text>
</comment>
<dbReference type="PANTHER" id="PTHR46017:SF1">
    <property type="entry name" value="ALPHA-MANNOSIDASE 2C1"/>
    <property type="match status" value="1"/>
</dbReference>
<dbReference type="InterPro" id="IPR028995">
    <property type="entry name" value="Glyco_hydro_57/38_cen_sf"/>
</dbReference>
<sequence length="1041" mass="118979">MLLTQKTLQKIERIVSTYEEKIFNPLSEIKSFELFECQEHLRSVPDQSSENIALPHQWGSVWNNSWFKTEFTISKDHIGKKLYLQPKTEGRETMLWVNNEAKGIISKELEVGARGYHHTLFIGDNYSEGKNIALALECYAGHPCIGCHPGDERESTTFTKEEYIHTFQSCFIVERDELIKDFVFDLKTLLQIVQHLPEESFRKGTVAACLEKVFLLISQSPVDTQSKQLRNSLKVARSVMAPELEKKNSPSAPIAGIIGHSHMDTAWLWTTQETQRKCARTFSNALNLMEQYPEYMFLQSSVLHLEDIKTNYPNIFKQIKQRVAEGRWEPNGASYVEADGNITGGEAQIRQFTRGMKFLKDEFDYTPDSYWLPDTFGYNAALPQIIKGCGLKYFLTTKLSWNESNTFPYDSFKWQGIDGSEVVAHFNETHCWPDPQTLLSRLNGLEEGKYTGNKFSIRHKDVTDKRYIAYGFGDGGGGPMYEMLEMARRCEDLEGVPKAQHMTLSQFMDNMVETSPQLPEHRGELYLELHRGTLTHQHKIKRYNRKLEVAMRLLEYLDVQSKLSGGDGIAKETLDALWKTLLVNQFHDILPGTSIPEVHDLAIEQYEQAMEACRELAEIPQSYGSGEYSLLNTLNWNRNDYFSIAVDSTKLSMKNLASEPYNDLYGTDHLLIKSDVDGLSTRNIEIVKNSKIENSSPFSIKEKVSTPYYEFKLTPDGEIKDLISLKHQRRLTKESQAFNEFLIGEDIPALWDSWDIDFDQQVKMQVSAQHIKTKIVNQGQLHLRIRSKYSIGNASHIQQDIVFYAESARIDFETLVDWNEDHKLLQTSFDLDVFSNSIKCEIPFGYIERPTHNNSMVDRACFEFSQHKYSDISETRFGVAFLNDGKYAIDANGSRVKLSLLKSGGHPDPRGDKGQHFMVYSLLPHDGQLSSEEVICPAYELNHPPVLLPANQMTNDSLCEVSESNIIIESIKWADDNSGYVLRLYEAEGTASQCQLKLSSAGSAIHECNMLEEELNELEQTEKGITLHFRAFEIKTLKVSL</sequence>
<evidence type="ECO:0000256" key="5">
    <source>
        <dbReference type="SAM" id="Coils"/>
    </source>
</evidence>
<dbReference type="STRING" id="313628.LNTAR_09374"/>
<dbReference type="Gene3D" id="3.20.110.10">
    <property type="entry name" value="Glycoside hydrolase 38, N terminal domain"/>
    <property type="match status" value="1"/>
</dbReference>
<dbReference type="PANTHER" id="PTHR46017">
    <property type="entry name" value="ALPHA-MANNOSIDASE 2C1"/>
    <property type="match status" value="1"/>
</dbReference>
<dbReference type="SUPFAM" id="SSF74650">
    <property type="entry name" value="Galactose mutarotase-like"/>
    <property type="match status" value="1"/>
</dbReference>
<dbReference type="SMART" id="SM00872">
    <property type="entry name" value="Alpha-mann_mid"/>
    <property type="match status" value="1"/>
</dbReference>
<dbReference type="InterPro" id="IPR000602">
    <property type="entry name" value="Glyco_hydro_38_N"/>
</dbReference>
<name>A6DIB6_9BACT</name>
<dbReference type="CDD" id="cd10789">
    <property type="entry name" value="GH38N_AMII_ER_cytosolic"/>
    <property type="match status" value="1"/>
</dbReference>
<keyword evidence="2" id="KW-0479">Metal-binding</keyword>
<dbReference type="AlphaFoldDB" id="A6DIB6"/>
<dbReference type="Pfam" id="PF01074">
    <property type="entry name" value="Glyco_hydro_38N"/>
    <property type="match status" value="1"/>
</dbReference>
<dbReference type="RefSeq" id="WP_007277647.1">
    <property type="nucleotide sequence ID" value="NZ_ABCK01000004.1"/>
</dbReference>
<dbReference type="Gene3D" id="2.60.40.2220">
    <property type="match status" value="1"/>
</dbReference>
<dbReference type="OrthoDB" id="9772207at2"/>
<comment type="caution">
    <text evidence="7">The sequence shown here is derived from an EMBL/GenBank/DDBJ whole genome shotgun (WGS) entry which is preliminary data.</text>
</comment>
<dbReference type="Proteomes" id="UP000004947">
    <property type="component" value="Unassembled WGS sequence"/>
</dbReference>
<dbReference type="InterPro" id="IPR027291">
    <property type="entry name" value="Glyco_hydro_38_N_sf"/>
</dbReference>
<protein>
    <recommendedName>
        <fullName evidence="6">Glycoside hydrolase family 38 central domain-containing protein</fullName>
    </recommendedName>
</protein>
<evidence type="ECO:0000256" key="3">
    <source>
        <dbReference type="ARBA" id="ARBA00022801"/>
    </source>
</evidence>
<dbReference type="InterPro" id="IPR011682">
    <property type="entry name" value="Glyco_hydro_38_C"/>
</dbReference>
<dbReference type="GO" id="GO:0004559">
    <property type="term" value="F:alpha-mannosidase activity"/>
    <property type="evidence" value="ECO:0007669"/>
    <property type="project" value="InterPro"/>
</dbReference>
<reference evidence="7 8" key="1">
    <citation type="journal article" date="2010" name="J. Bacteriol.">
        <title>Genome sequence of Lentisphaera araneosa HTCC2155T, the type species of the order Lentisphaerales in the phylum Lentisphaerae.</title>
        <authorList>
            <person name="Thrash J.C."/>
            <person name="Cho J.C."/>
            <person name="Vergin K.L."/>
            <person name="Morris R.M."/>
            <person name="Giovannoni S.J."/>
        </authorList>
    </citation>
    <scope>NUCLEOTIDE SEQUENCE [LARGE SCALE GENOMIC DNA]</scope>
    <source>
        <strain evidence="7 8">HTCC2155</strain>
    </source>
</reference>
<dbReference type="Pfam" id="PF07748">
    <property type="entry name" value="Glyco_hydro_38C"/>
    <property type="match status" value="1"/>
</dbReference>
<dbReference type="SUPFAM" id="SSF88713">
    <property type="entry name" value="Glycoside hydrolase/deacetylase"/>
    <property type="match status" value="1"/>
</dbReference>
<gene>
    <name evidence="7" type="ORF">LNTAR_09374</name>
</gene>
<dbReference type="SUPFAM" id="SSF88688">
    <property type="entry name" value="Families 57/38 glycoside transferase middle domain"/>
    <property type="match status" value="1"/>
</dbReference>
<dbReference type="eggNOG" id="COG0383">
    <property type="taxonomic scope" value="Bacteria"/>
</dbReference>
<organism evidence="7 8">
    <name type="scientific">Lentisphaera araneosa HTCC2155</name>
    <dbReference type="NCBI Taxonomy" id="313628"/>
    <lineage>
        <taxon>Bacteria</taxon>
        <taxon>Pseudomonadati</taxon>
        <taxon>Lentisphaerota</taxon>
        <taxon>Lentisphaeria</taxon>
        <taxon>Lentisphaerales</taxon>
        <taxon>Lentisphaeraceae</taxon>
        <taxon>Lentisphaera</taxon>
    </lineage>
</organism>
<dbReference type="GO" id="GO:0046872">
    <property type="term" value="F:metal ion binding"/>
    <property type="evidence" value="ECO:0007669"/>
    <property type="project" value="UniProtKB-KW"/>
</dbReference>
<accession>A6DIB6</accession>
<dbReference type="InterPro" id="IPR037094">
    <property type="entry name" value="Glyco_hydro_38_cen_sf"/>
</dbReference>
<dbReference type="EMBL" id="ABCK01000004">
    <property type="protein sequence ID" value="EDM28770.1"/>
    <property type="molecule type" value="Genomic_DNA"/>
</dbReference>
<dbReference type="Gene3D" id="1.20.1270.50">
    <property type="entry name" value="Glycoside hydrolase family 38, central domain"/>
    <property type="match status" value="1"/>
</dbReference>
<dbReference type="Pfam" id="PF09261">
    <property type="entry name" value="Alpha-mann_mid"/>
    <property type="match status" value="1"/>
</dbReference>
<keyword evidence="5" id="KW-0175">Coiled coil</keyword>
<feature type="coiled-coil region" evidence="5">
    <location>
        <begin position="1001"/>
        <end position="1028"/>
    </location>
</feature>
<dbReference type="InterPro" id="IPR011013">
    <property type="entry name" value="Gal_mutarotase_sf_dom"/>
</dbReference>